<dbReference type="InterPro" id="IPR033132">
    <property type="entry name" value="GH_1_N_CS"/>
</dbReference>
<accession>A0A329SGM6</accession>
<dbReference type="EMBL" id="RCMK01000056">
    <property type="protein sequence ID" value="KAG2951179.1"/>
    <property type="molecule type" value="Genomic_DNA"/>
</dbReference>
<feature type="signal peptide" evidence="6">
    <location>
        <begin position="1"/>
        <end position="25"/>
    </location>
</feature>
<evidence type="ECO:0000313" key="12">
    <source>
        <dbReference type="EMBL" id="RAW35711.1"/>
    </source>
</evidence>
<dbReference type="Proteomes" id="UP000697107">
    <property type="component" value="Unassembled WGS sequence"/>
</dbReference>
<dbReference type="OrthoDB" id="65569at2759"/>
<dbReference type="VEuPathDB" id="FungiDB:PC110_g7987"/>
<evidence type="ECO:0000256" key="6">
    <source>
        <dbReference type="SAM" id="SignalP"/>
    </source>
</evidence>
<evidence type="ECO:0000256" key="4">
    <source>
        <dbReference type="RuleBase" id="RU003690"/>
    </source>
</evidence>
<dbReference type="Proteomes" id="UP000760860">
    <property type="component" value="Unassembled WGS sequence"/>
</dbReference>
<evidence type="ECO:0000313" key="8">
    <source>
        <dbReference type="EMBL" id="KAG2937815.1"/>
    </source>
</evidence>
<dbReference type="EMBL" id="RCML01000371">
    <property type="protein sequence ID" value="KAG2979148.1"/>
    <property type="molecule type" value="Genomic_DNA"/>
</dbReference>
<dbReference type="Pfam" id="PF00232">
    <property type="entry name" value="Glyco_hydro_1"/>
    <property type="match status" value="1"/>
</dbReference>
<evidence type="ECO:0000313" key="10">
    <source>
        <dbReference type="EMBL" id="KAG2979148.1"/>
    </source>
</evidence>
<dbReference type="Proteomes" id="UP000735874">
    <property type="component" value="Unassembled WGS sequence"/>
</dbReference>
<dbReference type="EMBL" id="RCMI01000072">
    <property type="protein sequence ID" value="KAG2937815.1"/>
    <property type="molecule type" value="Genomic_DNA"/>
</dbReference>
<organism evidence="12 13">
    <name type="scientific">Phytophthora cactorum</name>
    <dbReference type="NCBI Taxonomy" id="29920"/>
    <lineage>
        <taxon>Eukaryota</taxon>
        <taxon>Sar</taxon>
        <taxon>Stramenopiles</taxon>
        <taxon>Oomycota</taxon>
        <taxon>Peronosporomycetes</taxon>
        <taxon>Peronosporales</taxon>
        <taxon>Peronosporaceae</taxon>
        <taxon>Phytophthora</taxon>
    </lineage>
</organism>
<comment type="similarity">
    <text evidence="1 4">Belongs to the glycosyl hydrolase 1 family.</text>
</comment>
<protein>
    <submittedName>
        <fullName evidence="12">Uncharacterized protein</fullName>
    </submittedName>
</protein>
<keyword evidence="5" id="KW-0472">Membrane</keyword>
<keyword evidence="13" id="KW-1185">Reference proteome</keyword>
<proteinExistence type="inferred from homology"/>
<dbReference type="EMBL" id="MJFZ01000160">
    <property type="protein sequence ID" value="RAW35711.1"/>
    <property type="molecule type" value="Genomic_DNA"/>
</dbReference>
<dbReference type="PRINTS" id="PR00131">
    <property type="entry name" value="GLHYDRLASE1"/>
</dbReference>
<dbReference type="EMBL" id="RCMV01000079">
    <property type="protein sequence ID" value="KAG3225600.1"/>
    <property type="molecule type" value="Genomic_DNA"/>
</dbReference>
<dbReference type="Proteomes" id="UP000736787">
    <property type="component" value="Unassembled WGS sequence"/>
</dbReference>
<dbReference type="InterPro" id="IPR001360">
    <property type="entry name" value="Glyco_hydro_1"/>
</dbReference>
<dbReference type="EMBL" id="RCMG01000081">
    <property type="protein sequence ID" value="KAG2864381.1"/>
    <property type="molecule type" value="Genomic_DNA"/>
</dbReference>
<feature type="chain" id="PRO_5044073248" evidence="6">
    <location>
        <begin position="26"/>
        <end position="591"/>
    </location>
</feature>
<evidence type="ECO:0000256" key="1">
    <source>
        <dbReference type="ARBA" id="ARBA00010838"/>
    </source>
</evidence>
<feature type="transmembrane region" description="Helical" evidence="5">
    <location>
        <begin position="545"/>
        <end position="566"/>
    </location>
</feature>
<sequence>MTQPRASTAITLCLGLLSCISWSIAASEARCFPSDFLFGTATAAFQVEGAWNVSGREPSIWDDYCRSQPDLQCADVADDFFHRYSEDVQRMSDMGLSSFRFSISWSRVMHWDAENRKMVPNPQGVAFYHALLDDLQAKGLQAIVTLYHFDLPSTLQTQLEPNGWLNPDIVTHFEDFAALAFNEYGHKVKYWATFNEPLTFISGGYGSCDAAPGGMKPSDTNTYTVAHNVLRSHARAVALFRKLKHGEQNVVDTGARIGIVLSAEYGYPVDKSNALDVAAAERKMQFDLGWFLMPLVTGDYPEIMRERVGERLPRFTADEAALVKGSYDVLMLNHYYSRVVTNCDSVRSEISCDELPLGHARDRGIDDTRAPNGARAPPVSSPECSWLSGYPDGYLATIKWLHAKDPTAEILLTENGWCGDDQVDNWTQLWYFQAYVEQVYKAVVEEKIPVIGYIAWSFLDNNEWGSYKPRFGLHYVNYTKNASSELTRIPRPAAKWFAHLSTTKCLDGWNLETVQMNTDEEQEATATREELHYPEAGGNGVGVPWSLSEVILLVVVGLVVLGAITCKAMRELRLSSQGSSEELQVLITIEE</sequence>
<evidence type="ECO:0000313" key="11">
    <source>
        <dbReference type="EMBL" id="KAG3225600.1"/>
    </source>
</evidence>
<name>A0A329SGM6_9STRA</name>
<keyword evidence="5" id="KW-0812">Transmembrane</keyword>
<dbReference type="PROSITE" id="PS00653">
    <property type="entry name" value="GLYCOSYL_HYDROL_F1_2"/>
    <property type="match status" value="1"/>
</dbReference>
<reference evidence="11" key="2">
    <citation type="submission" date="2018-05" db="EMBL/GenBank/DDBJ databases">
        <title>Effector identification in a new, highly contiguous assembly of the strawberry crown rot pathogen Phytophthora cactorum.</title>
        <authorList>
            <person name="Armitage A.D."/>
            <person name="Nellist C.F."/>
            <person name="Bates H."/>
            <person name="Vickerstaff R.J."/>
            <person name="Harrison R.J."/>
        </authorList>
    </citation>
    <scope>NUCLEOTIDE SEQUENCE</scope>
    <source>
        <strain evidence="7">15-7</strain>
        <strain evidence="8">4032</strain>
        <strain evidence="9">4040</strain>
        <strain evidence="10">P415</strain>
        <strain evidence="11">P421</strain>
    </source>
</reference>
<reference evidence="12 13" key="1">
    <citation type="submission" date="2018-01" db="EMBL/GenBank/DDBJ databases">
        <title>Draft genome of the strawberry crown rot pathogen Phytophthora cactorum.</title>
        <authorList>
            <person name="Armitage A.D."/>
            <person name="Lysoe E."/>
            <person name="Nellist C.F."/>
            <person name="Harrison R.J."/>
            <person name="Brurberg M.B."/>
        </authorList>
    </citation>
    <scope>NUCLEOTIDE SEQUENCE [LARGE SCALE GENOMIC DNA]</scope>
    <source>
        <strain evidence="12 13">10300</strain>
    </source>
</reference>
<dbReference type="PANTHER" id="PTHR10353:SF36">
    <property type="entry name" value="LP05116P"/>
    <property type="match status" value="1"/>
</dbReference>
<dbReference type="PANTHER" id="PTHR10353">
    <property type="entry name" value="GLYCOSYL HYDROLASE"/>
    <property type="match status" value="1"/>
</dbReference>
<dbReference type="FunFam" id="3.20.20.80:FF:000099">
    <property type="entry name" value="Lactase-phlorizin hydrolase, putative"/>
    <property type="match status" value="1"/>
</dbReference>
<dbReference type="Gene3D" id="3.20.20.80">
    <property type="entry name" value="Glycosidases"/>
    <property type="match status" value="1"/>
</dbReference>
<dbReference type="GO" id="GO:0005975">
    <property type="term" value="P:carbohydrate metabolic process"/>
    <property type="evidence" value="ECO:0007669"/>
    <property type="project" value="InterPro"/>
</dbReference>
<evidence type="ECO:0000313" key="13">
    <source>
        <dbReference type="Proteomes" id="UP000251314"/>
    </source>
</evidence>
<dbReference type="PROSITE" id="PS51257">
    <property type="entry name" value="PROKAR_LIPOPROTEIN"/>
    <property type="match status" value="1"/>
</dbReference>
<dbReference type="GO" id="GO:0008422">
    <property type="term" value="F:beta-glucosidase activity"/>
    <property type="evidence" value="ECO:0007669"/>
    <property type="project" value="TreeGrafter"/>
</dbReference>
<dbReference type="AlphaFoldDB" id="A0A329SGM6"/>
<evidence type="ECO:0000313" key="7">
    <source>
        <dbReference type="EMBL" id="KAG2864381.1"/>
    </source>
</evidence>
<evidence type="ECO:0000313" key="9">
    <source>
        <dbReference type="EMBL" id="KAG2951179.1"/>
    </source>
</evidence>
<keyword evidence="2" id="KW-0378">Hydrolase</keyword>
<evidence type="ECO:0000256" key="3">
    <source>
        <dbReference type="ARBA" id="ARBA00023295"/>
    </source>
</evidence>
<evidence type="ECO:0000256" key="5">
    <source>
        <dbReference type="SAM" id="Phobius"/>
    </source>
</evidence>
<comment type="caution">
    <text evidence="12">The sequence shown here is derived from an EMBL/GenBank/DDBJ whole genome shotgun (WGS) entry which is preliminary data.</text>
</comment>
<evidence type="ECO:0000256" key="2">
    <source>
        <dbReference type="ARBA" id="ARBA00022801"/>
    </source>
</evidence>
<dbReference type="Proteomes" id="UP000251314">
    <property type="component" value="Unassembled WGS sequence"/>
</dbReference>
<keyword evidence="3" id="KW-0326">Glycosidase</keyword>
<gene>
    <name evidence="12" type="ORF">PC110_g7987</name>
    <name evidence="7" type="ORF">PC113_g4596</name>
    <name evidence="8" type="ORF">PC115_g3997</name>
    <name evidence="9" type="ORF">PC117_g3780</name>
    <name evidence="10" type="ORF">PC118_g11905</name>
    <name evidence="11" type="ORF">PC129_g3799</name>
</gene>
<dbReference type="STRING" id="29920.A0A329SGM6"/>
<keyword evidence="6" id="KW-0732">Signal</keyword>
<dbReference type="Proteomes" id="UP000774804">
    <property type="component" value="Unassembled WGS sequence"/>
</dbReference>
<dbReference type="SUPFAM" id="SSF51445">
    <property type="entry name" value="(Trans)glycosidases"/>
    <property type="match status" value="1"/>
</dbReference>
<keyword evidence="5" id="KW-1133">Transmembrane helix</keyword>
<dbReference type="InterPro" id="IPR017853">
    <property type="entry name" value="GH"/>
</dbReference>